<dbReference type="InterPro" id="IPR025420">
    <property type="entry name" value="DUF4143"/>
</dbReference>
<dbReference type="EMBL" id="CAACVI010000034">
    <property type="protein sequence ID" value="VEN74593.1"/>
    <property type="molecule type" value="Genomic_DNA"/>
</dbReference>
<dbReference type="Pfam" id="PF13173">
    <property type="entry name" value="AAA_14"/>
    <property type="match status" value="1"/>
</dbReference>
<gene>
    <name evidence="3" type="ORF">EPICR_40177</name>
</gene>
<dbReference type="InterPro" id="IPR027417">
    <property type="entry name" value="P-loop_NTPase"/>
</dbReference>
<organism evidence="3">
    <name type="scientific">uncultured Desulfobacteraceae bacterium</name>
    <dbReference type="NCBI Taxonomy" id="218296"/>
    <lineage>
        <taxon>Bacteria</taxon>
        <taxon>Pseudomonadati</taxon>
        <taxon>Thermodesulfobacteriota</taxon>
        <taxon>Desulfobacteria</taxon>
        <taxon>Desulfobacterales</taxon>
        <taxon>Desulfobacteraceae</taxon>
        <taxon>environmental samples</taxon>
    </lineage>
</organism>
<protein>
    <submittedName>
        <fullName evidence="3">ATPase AAA</fullName>
    </submittedName>
</protein>
<dbReference type="PANTHER" id="PTHR43566:SF1">
    <property type="entry name" value="AAA+ ATPASE DOMAIN-CONTAINING PROTEIN"/>
    <property type="match status" value="1"/>
</dbReference>
<accession>A0A484HJF2</accession>
<feature type="domain" description="AAA" evidence="1">
    <location>
        <begin position="18"/>
        <end position="141"/>
    </location>
</feature>
<evidence type="ECO:0000259" key="1">
    <source>
        <dbReference type="Pfam" id="PF13173"/>
    </source>
</evidence>
<evidence type="ECO:0000313" key="3">
    <source>
        <dbReference type="EMBL" id="VEN74593.1"/>
    </source>
</evidence>
<reference evidence="3" key="1">
    <citation type="submission" date="2019-01" db="EMBL/GenBank/DDBJ databases">
        <authorList>
            <consortium name="Genoscope - CEA"/>
            <person name="William W."/>
        </authorList>
    </citation>
    <scope>NUCLEOTIDE SEQUENCE</scope>
    <source>
        <strain evidence="3">CR-1</strain>
    </source>
</reference>
<proteinExistence type="predicted"/>
<feature type="domain" description="DUF4143" evidence="2">
    <location>
        <begin position="215"/>
        <end position="362"/>
    </location>
</feature>
<evidence type="ECO:0000259" key="2">
    <source>
        <dbReference type="Pfam" id="PF13635"/>
    </source>
</evidence>
<dbReference type="SUPFAM" id="SSF52540">
    <property type="entry name" value="P-loop containing nucleoside triphosphate hydrolases"/>
    <property type="match status" value="1"/>
</dbReference>
<dbReference type="AlphaFoldDB" id="A0A484HJF2"/>
<dbReference type="PANTHER" id="PTHR43566">
    <property type="entry name" value="CONSERVED PROTEIN"/>
    <property type="match status" value="1"/>
</dbReference>
<name>A0A484HJF2_9BACT</name>
<dbReference type="Pfam" id="PF13635">
    <property type="entry name" value="DUF4143"/>
    <property type="match status" value="1"/>
</dbReference>
<sequence length="412" mass="48198">MERIHGKYLFSRDVNWDKMIFLSGPRQIGKTTFVKNHLEKIKQADFYYNWDDPFVLKRYRQNPHFLKAPIASQRTKPLVAFDEIHKHRNWKNILKGLYDIHHHEAQFIVTGSARLDYFRQSGDSLVGRYFSFRMFPLGLSEATGQMDPIIHDDSYFSQDSSDEFVARLRAMKVPENKEAFDALAVFGGFPEPFLKSSQRFSNKWRHDYKSLLLYEDLRDMTRITDIKGVEQLTLLLPERVASPLSVNSLREDLAATHKTVLNWIESLKKIYLVFSIRPWSQNIARAIKKEKKVYFFDWTHIPDKGKKFENMLAVSLARLVCHWNELGIADFELCYVRNAQKKEVDFLIVKDRNPYVLIEAKSAMTTPSKSGVYFQKMLNIPFFQIVADYHDVEVFPNQTFIIGAPLFFGLIG</sequence>
<dbReference type="InterPro" id="IPR041682">
    <property type="entry name" value="AAA_14"/>
</dbReference>